<accession>G5EJQ4</accession>
<keyword evidence="8 15" id="KW-1133">Transmembrane helix</keyword>
<keyword evidence="10 13" id="KW-0408">Iron</keyword>
<comment type="pathway">
    <text evidence="3">Secondary metabolite biosynthesis.</text>
</comment>
<feature type="transmembrane region" description="Helical" evidence="15">
    <location>
        <begin position="6"/>
        <end position="25"/>
    </location>
</feature>
<dbReference type="VEuPathDB" id="FungiDB:AGR57_1146"/>
<evidence type="ECO:0000256" key="5">
    <source>
        <dbReference type="ARBA" id="ARBA00022617"/>
    </source>
</evidence>
<dbReference type="PROSITE" id="PS00086">
    <property type="entry name" value="CYTOCHROME_P450"/>
    <property type="match status" value="1"/>
</dbReference>
<dbReference type="GO" id="GO:0004497">
    <property type="term" value="F:monooxygenase activity"/>
    <property type="evidence" value="ECO:0007669"/>
    <property type="project" value="UniProtKB-KW"/>
</dbReference>
<evidence type="ECO:0000256" key="7">
    <source>
        <dbReference type="ARBA" id="ARBA00022723"/>
    </source>
</evidence>
<gene>
    <name evidence="16" type="primary">PcCYP_24e</name>
</gene>
<evidence type="ECO:0000256" key="15">
    <source>
        <dbReference type="SAM" id="Phobius"/>
    </source>
</evidence>
<dbReference type="Pfam" id="PF00067">
    <property type="entry name" value="p450"/>
    <property type="match status" value="1"/>
</dbReference>
<dbReference type="GO" id="GO:0020037">
    <property type="term" value="F:heme binding"/>
    <property type="evidence" value="ECO:0007669"/>
    <property type="project" value="InterPro"/>
</dbReference>
<dbReference type="SMR" id="G5EJQ4"/>
<reference evidence="16" key="1">
    <citation type="submission" date="2010-10" db="EMBL/GenBank/DDBJ databases">
        <title>Phanerochaete chrysosporium cytochrome P450.</title>
        <authorList>
            <person name="Hirosue S."/>
            <person name="Hiratsuka N."/>
            <person name="Ichinose H."/>
            <person name="Wariishi H."/>
        </authorList>
    </citation>
    <scope>NUCLEOTIDE SEQUENCE</scope>
    <source>
        <strain evidence="16">ATCC 34541</strain>
    </source>
</reference>
<protein>
    <submittedName>
        <fullName evidence="16">Cytochrome P450</fullName>
    </submittedName>
</protein>
<dbReference type="InterPro" id="IPR002401">
    <property type="entry name" value="Cyt_P450_E_grp-I"/>
</dbReference>
<evidence type="ECO:0000256" key="12">
    <source>
        <dbReference type="ARBA" id="ARBA00023136"/>
    </source>
</evidence>
<evidence type="ECO:0000256" key="10">
    <source>
        <dbReference type="ARBA" id="ARBA00023004"/>
    </source>
</evidence>
<dbReference type="Gene3D" id="1.10.630.10">
    <property type="entry name" value="Cytochrome P450"/>
    <property type="match status" value="1"/>
</dbReference>
<feature type="binding site" description="axial binding residue" evidence="13">
    <location>
        <position position="440"/>
    </location>
    <ligand>
        <name>heme</name>
        <dbReference type="ChEBI" id="CHEBI:30413"/>
    </ligand>
    <ligandPart>
        <name>Fe</name>
        <dbReference type="ChEBI" id="CHEBI:18248"/>
    </ligandPart>
</feature>
<dbReference type="AlphaFoldDB" id="G5EJQ4"/>
<keyword evidence="6 15" id="KW-0812">Transmembrane</keyword>
<keyword evidence="12 15" id="KW-0472">Membrane</keyword>
<dbReference type="PANTHER" id="PTHR46300">
    <property type="entry name" value="P450, PUTATIVE (EUROFUNG)-RELATED-RELATED"/>
    <property type="match status" value="1"/>
</dbReference>
<dbReference type="GO" id="GO:0005506">
    <property type="term" value="F:iron ion binding"/>
    <property type="evidence" value="ECO:0007669"/>
    <property type="project" value="InterPro"/>
</dbReference>
<dbReference type="InterPro" id="IPR036396">
    <property type="entry name" value="Cyt_P450_sf"/>
</dbReference>
<evidence type="ECO:0000256" key="2">
    <source>
        <dbReference type="ARBA" id="ARBA00004167"/>
    </source>
</evidence>
<comment type="similarity">
    <text evidence="4 14">Belongs to the cytochrome P450 family.</text>
</comment>
<keyword evidence="5 13" id="KW-0349">Heme</keyword>
<dbReference type="SUPFAM" id="SSF48264">
    <property type="entry name" value="Cytochrome P450"/>
    <property type="match status" value="1"/>
</dbReference>
<evidence type="ECO:0000256" key="14">
    <source>
        <dbReference type="RuleBase" id="RU000461"/>
    </source>
</evidence>
<dbReference type="PANTHER" id="PTHR46300:SF7">
    <property type="entry name" value="P450, PUTATIVE (EUROFUNG)-RELATED"/>
    <property type="match status" value="1"/>
</dbReference>
<name>G5EJQ4_PHACH</name>
<keyword evidence="9 14" id="KW-0560">Oxidoreductase</keyword>
<evidence type="ECO:0000256" key="13">
    <source>
        <dbReference type="PIRSR" id="PIRSR602401-1"/>
    </source>
</evidence>
<evidence type="ECO:0000256" key="8">
    <source>
        <dbReference type="ARBA" id="ARBA00022989"/>
    </source>
</evidence>
<keyword evidence="7 13" id="KW-0479">Metal-binding</keyword>
<dbReference type="CDD" id="cd11065">
    <property type="entry name" value="CYP64-like"/>
    <property type="match status" value="1"/>
</dbReference>
<evidence type="ECO:0000256" key="11">
    <source>
        <dbReference type="ARBA" id="ARBA00023033"/>
    </source>
</evidence>
<evidence type="ECO:0000256" key="3">
    <source>
        <dbReference type="ARBA" id="ARBA00005179"/>
    </source>
</evidence>
<evidence type="ECO:0000256" key="9">
    <source>
        <dbReference type="ARBA" id="ARBA00023002"/>
    </source>
</evidence>
<comment type="cofactor">
    <cofactor evidence="1 13">
        <name>heme</name>
        <dbReference type="ChEBI" id="CHEBI:30413"/>
    </cofactor>
</comment>
<dbReference type="EMBL" id="AB597829">
    <property type="protein sequence ID" value="BAL05116.1"/>
    <property type="molecule type" value="mRNA"/>
</dbReference>
<dbReference type="InterPro" id="IPR017972">
    <property type="entry name" value="Cyt_P450_CS"/>
</dbReference>
<dbReference type="GO" id="GO:0016020">
    <property type="term" value="C:membrane"/>
    <property type="evidence" value="ECO:0007669"/>
    <property type="project" value="UniProtKB-SubCell"/>
</dbReference>
<evidence type="ECO:0000256" key="4">
    <source>
        <dbReference type="ARBA" id="ARBA00010617"/>
    </source>
</evidence>
<comment type="subcellular location">
    <subcellularLocation>
        <location evidence="2">Membrane</location>
        <topology evidence="2">Single-pass membrane protein</topology>
    </subcellularLocation>
</comment>
<evidence type="ECO:0000256" key="6">
    <source>
        <dbReference type="ARBA" id="ARBA00022692"/>
    </source>
</evidence>
<sequence length="513" mass="57771">MEQSTLHILPYLCASIPVLVCLLVLRLRRPHYPPGPKGLPLVGNLFDVPSSHGWVAYRELAKQYGSDVIHLEILGSHIVIINSAKASRDLFDKRSNIYSDKQQSVMIHELTGWHRNWGFMAYGDCWRKHRRLFHQHFRPAAVPQYHSAQAKGVHNLLKLLMRSPERFREHIRFMAGSTILDVVYALDVQPGDSRIELVERAVHTSTEIVASGVYLVDLFPILKHIPSWVPGAAFHRKAAAWKALVDRMYEEPYNQFKASMKDGNAKACLTASLLMEAESTHRLDAIEDILISVTGTAYGAGTDTAVASLNTFILAITMFPHTQLAAQDELDRITARQRLPTMEDRENLPHITAILQEVLRWNPAAPLGLPHRTVRSDEYNGYFIPQGATIIGNSWAMLHDEAIYPDPESFKPERFLTEDGTLRSDVPYPIEAFGFGRRICPGRYFAHDLLWLTIAGILAVFRIERARDEQGHEIVPAGDFSPRFISSPEPFQCRIVPRFAGAEALIHGTGLLG</sequence>
<organism evidence="16">
    <name type="scientific">Phanerodontia chrysosporium</name>
    <name type="common">White-rot fungus</name>
    <name type="synonym">Sporotrichum pruinosum</name>
    <dbReference type="NCBI Taxonomy" id="2822231"/>
    <lineage>
        <taxon>Eukaryota</taxon>
        <taxon>Fungi</taxon>
        <taxon>Dikarya</taxon>
        <taxon>Basidiomycota</taxon>
        <taxon>Agaricomycotina</taxon>
        <taxon>Agaricomycetes</taxon>
        <taxon>Polyporales</taxon>
        <taxon>Phanerochaetaceae</taxon>
        <taxon>Phanerodontia</taxon>
    </lineage>
</organism>
<evidence type="ECO:0000313" key="16">
    <source>
        <dbReference type="EMBL" id="BAL05116.1"/>
    </source>
</evidence>
<evidence type="ECO:0000256" key="1">
    <source>
        <dbReference type="ARBA" id="ARBA00001971"/>
    </source>
</evidence>
<dbReference type="PRINTS" id="PR00463">
    <property type="entry name" value="EP450I"/>
</dbReference>
<proteinExistence type="evidence at transcript level"/>
<dbReference type="InterPro" id="IPR001128">
    <property type="entry name" value="Cyt_P450"/>
</dbReference>
<dbReference type="InterPro" id="IPR050364">
    <property type="entry name" value="Cytochrome_P450_fung"/>
</dbReference>
<dbReference type="GO" id="GO:0016705">
    <property type="term" value="F:oxidoreductase activity, acting on paired donors, with incorporation or reduction of molecular oxygen"/>
    <property type="evidence" value="ECO:0007669"/>
    <property type="project" value="InterPro"/>
</dbReference>
<keyword evidence="11 14" id="KW-0503">Monooxygenase</keyword>